<evidence type="ECO:0000313" key="6">
    <source>
        <dbReference type="EMBL" id="PAC73534.1"/>
    </source>
</evidence>
<feature type="transmembrane region" description="Helical" evidence="5">
    <location>
        <begin position="173"/>
        <end position="193"/>
    </location>
</feature>
<comment type="caution">
    <text evidence="6">The sequence shown here is derived from an EMBL/GenBank/DDBJ whole genome shotgun (WGS) entry which is preliminary data.</text>
</comment>
<comment type="subcellular location">
    <subcellularLocation>
        <location evidence="1">Membrane</location>
        <topology evidence="1">Multi-pass membrane protein</topology>
    </subcellularLocation>
</comment>
<evidence type="ECO:0000256" key="2">
    <source>
        <dbReference type="ARBA" id="ARBA00022692"/>
    </source>
</evidence>
<feature type="transmembrane region" description="Helical" evidence="5">
    <location>
        <begin position="333"/>
        <end position="352"/>
    </location>
</feature>
<keyword evidence="2 5" id="KW-0812">Transmembrane</keyword>
<name>A0A267WLQ6_BIFPS</name>
<feature type="transmembrane region" description="Helical" evidence="5">
    <location>
        <begin position="117"/>
        <end position="135"/>
    </location>
</feature>
<keyword evidence="4 5" id="KW-0472">Membrane</keyword>
<dbReference type="Proteomes" id="UP000216789">
    <property type="component" value="Unassembled WGS sequence"/>
</dbReference>
<reference evidence="6 7" key="1">
    <citation type="journal article" date="2017" name="ISME J.">
        <title>Unveiling bifidobacterial biogeography across the mammalian branch of the tree of life.</title>
        <authorList>
            <person name="Milani C."/>
            <person name="Mangifesta M."/>
            <person name="Mancabelli L."/>
            <person name="Lugli G.A."/>
            <person name="James K."/>
            <person name="Duranti S."/>
            <person name="Turroni F."/>
            <person name="Ferrario C."/>
            <person name="Ossiprandi M.C."/>
            <person name="van Sinderen D."/>
            <person name="Ventura M."/>
        </authorList>
    </citation>
    <scope>NUCLEOTIDE SEQUENCE [LARGE SCALE GENOMIC DNA]</scope>
    <source>
        <strain evidence="6 7">1E</strain>
    </source>
</reference>
<dbReference type="PANTHER" id="PTHR43424:SF1">
    <property type="entry name" value="LOCUS PUTATIVE PROTEIN 1-RELATED"/>
    <property type="match status" value="1"/>
</dbReference>
<proteinExistence type="predicted"/>
<dbReference type="EMBL" id="MNLB01000004">
    <property type="protein sequence ID" value="PAC73534.1"/>
    <property type="molecule type" value="Genomic_DNA"/>
</dbReference>
<feature type="transmembrane region" description="Helical" evidence="5">
    <location>
        <begin position="89"/>
        <end position="111"/>
    </location>
</feature>
<feature type="transmembrane region" description="Helical" evidence="5">
    <location>
        <begin position="147"/>
        <end position="167"/>
    </location>
</feature>
<dbReference type="InterPro" id="IPR052556">
    <property type="entry name" value="PolySynth_Transporter"/>
</dbReference>
<dbReference type="InterPro" id="IPR002797">
    <property type="entry name" value="Polysacc_synth"/>
</dbReference>
<keyword evidence="3 5" id="KW-1133">Transmembrane helix</keyword>
<feature type="transmembrane region" description="Helical" evidence="5">
    <location>
        <begin position="252"/>
        <end position="272"/>
    </location>
</feature>
<evidence type="ECO:0000313" key="7">
    <source>
        <dbReference type="Proteomes" id="UP000216789"/>
    </source>
</evidence>
<evidence type="ECO:0000256" key="3">
    <source>
        <dbReference type="ARBA" id="ARBA00022989"/>
    </source>
</evidence>
<dbReference type="AlphaFoldDB" id="A0A267WLQ6"/>
<feature type="transmembrane region" description="Helical" evidence="5">
    <location>
        <begin position="293"/>
        <end position="313"/>
    </location>
</feature>
<sequence>MNQKQTHSVKFNAVMNILLTASNMLVSIVTIPYVTRVLSVEGYGDVTFAQNVSQWLSAMCLVGVPMYGLRECARVRDDPREMARVVRELLAIITIFTAVVLTCFGVSILVVPRFHQIAALMWVFLVSTLLLSYGVEWYFQAIEQYKYITIRSMVFKMLSLVAMLVFVRDEGDYLAYGVILALVVCGNNVLNLARMLRMVSFSGLGPMCIGRHLRPLASYAALSIATSVYLVFDSILLGMLSPSNVQVGFYQLAAKLKNLCNSVVNAIISVLIPRLSYYAKNDLEAYGALLRKGWGFLLNLCLGTALYLLVYAYPLVVLISSEKYVDAVLPVRIIGLVNLFSCMSYFFGLGILSPLDQESKLARANLTGVPTSLVCNLLLDGTLGATGAAISVCLSELVIFLMQLHDCWPVLREHIDASNVLRTFMSHIMAAAVAFAASLPLAGLNVAVQVVAGFAVYSIVWLVAALIMGETTARWAFGTLRGFMKRK</sequence>
<accession>A0A267WLQ6</accession>
<feature type="transmembrane region" description="Helical" evidence="5">
    <location>
        <begin position="12"/>
        <end position="32"/>
    </location>
</feature>
<gene>
    <name evidence="6" type="ORF">BPS1E_0926</name>
</gene>
<organism evidence="6 7">
    <name type="scientific">Bifidobacterium pseudocatenulatum</name>
    <dbReference type="NCBI Taxonomy" id="28026"/>
    <lineage>
        <taxon>Bacteria</taxon>
        <taxon>Bacillati</taxon>
        <taxon>Actinomycetota</taxon>
        <taxon>Actinomycetes</taxon>
        <taxon>Bifidobacteriales</taxon>
        <taxon>Bifidobacteriaceae</taxon>
        <taxon>Bifidobacterium</taxon>
    </lineage>
</organism>
<evidence type="ECO:0000256" key="4">
    <source>
        <dbReference type="ARBA" id="ARBA00023136"/>
    </source>
</evidence>
<evidence type="ECO:0000256" key="5">
    <source>
        <dbReference type="SAM" id="Phobius"/>
    </source>
</evidence>
<dbReference type="Pfam" id="PF01943">
    <property type="entry name" value="Polysacc_synt"/>
    <property type="match status" value="1"/>
</dbReference>
<feature type="transmembrane region" description="Helical" evidence="5">
    <location>
        <begin position="424"/>
        <end position="448"/>
    </location>
</feature>
<feature type="transmembrane region" description="Helical" evidence="5">
    <location>
        <begin position="454"/>
        <end position="477"/>
    </location>
</feature>
<evidence type="ECO:0000256" key="1">
    <source>
        <dbReference type="ARBA" id="ARBA00004141"/>
    </source>
</evidence>
<dbReference type="GO" id="GO:0016020">
    <property type="term" value="C:membrane"/>
    <property type="evidence" value="ECO:0007669"/>
    <property type="project" value="UniProtKB-SubCell"/>
</dbReference>
<feature type="transmembrane region" description="Helical" evidence="5">
    <location>
        <begin position="385"/>
        <end position="404"/>
    </location>
</feature>
<protein>
    <submittedName>
        <fullName evidence="6">Oligosaccharide repeat unit transporter</fullName>
    </submittedName>
</protein>
<dbReference type="PANTHER" id="PTHR43424">
    <property type="entry name" value="LOCUS PUTATIVE PROTEIN 1-RELATED"/>
    <property type="match status" value="1"/>
</dbReference>
<feature type="transmembrane region" description="Helical" evidence="5">
    <location>
        <begin position="213"/>
        <end position="232"/>
    </location>
</feature>